<dbReference type="InterPro" id="IPR050066">
    <property type="entry name" value="UvrABC_protein_C"/>
</dbReference>
<feature type="coiled-coil region" evidence="6">
    <location>
        <begin position="36"/>
        <end position="63"/>
    </location>
</feature>
<dbReference type="AlphaFoldDB" id="A0A3A1YEC8"/>
<dbReference type="GO" id="GO:0009380">
    <property type="term" value="C:excinuclease repair complex"/>
    <property type="evidence" value="ECO:0007669"/>
    <property type="project" value="TreeGrafter"/>
</dbReference>
<dbReference type="Pfam" id="PF08459">
    <property type="entry name" value="UvrC_RNaseH_dom"/>
    <property type="match status" value="1"/>
</dbReference>
<keyword evidence="9" id="KW-1185">Reference proteome</keyword>
<evidence type="ECO:0000256" key="5">
    <source>
        <dbReference type="ARBA" id="ARBA00023236"/>
    </source>
</evidence>
<keyword evidence="1" id="KW-0227">DNA damage</keyword>
<keyword evidence="6" id="KW-0175">Coiled coil</keyword>
<dbReference type="OrthoDB" id="9804933at2"/>
<dbReference type="GO" id="GO:0006281">
    <property type="term" value="P:DNA repair"/>
    <property type="evidence" value="ECO:0007669"/>
    <property type="project" value="UniProtKB-KW"/>
</dbReference>
<dbReference type="Gene3D" id="3.30.420.340">
    <property type="entry name" value="UvrC, RNAse H endonuclease domain"/>
    <property type="match status" value="1"/>
</dbReference>
<dbReference type="SUPFAM" id="SSF47781">
    <property type="entry name" value="RuvA domain 2-like"/>
    <property type="match status" value="1"/>
</dbReference>
<evidence type="ECO:0000256" key="6">
    <source>
        <dbReference type="SAM" id="Coils"/>
    </source>
</evidence>
<dbReference type="PANTHER" id="PTHR30562">
    <property type="entry name" value="UVRC/OXIDOREDUCTASE"/>
    <property type="match status" value="1"/>
</dbReference>
<dbReference type="InterPro" id="IPR001162">
    <property type="entry name" value="UvrC_RNase_H_dom"/>
</dbReference>
<evidence type="ECO:0000313" key="9">
    <source>
        <dbReference type="Proteomes" id="UP000265691"/>
    </source>
</evidence>
<keyword evidence="2" id="KW-0228">DNA excision</keyword>
<dbReference type="EMBL" id="NRHC01000001">
    <property type="protein sequence ID" value="RIY34554.1"/>
    <property type="molecule type" value="Genomic_DNA"/>
</dbReference>
<evidence type="ECO:0000256" key="2">
    <source>
        <dbReference type="ARBA" id="ARBA00022769"/>
    </source>
</evidence>
<evidence type="ECO:0000256" key="4">
    <source>
        <dbReference type="ARBA" id="ARBA00023204"/>
    </source>
</evidence>
<sequence length="805" mass="89248">MTDKSALQLYLTAEINLFNRLLPQVFLEQNGDKLLAQLVLENLSEQELDLKQLLEQKELLEALGQYWQEQELRSVASQGTSKATSQATILAKASYLASDEAEIASTNEDNLAFNEEDYSWELDEGEEFDASKVISTKFSKSQSNWDAFDYKEGVDYQELEAQNFDDFADSEQEVNGYDHLSSAQGLTSEEEKEQGLTSQAGEDDEFAFASWDKDFSLSAKGKELSAKAKEYLASLAPEERRKLQAQAERLLEQTLVSYAVKAQANSSSIFAGESATLASSADWHNLGQQAFGAKDWYKVAQPALHHLARDFFKQSQLVQAQEKYLSSCLDLVEEQLTELDEGKGLSELFPLVSYLEASQLQHNFTLAFAQGGNAKAQEASKYSFLSEDEITGNSWNNLSDLLGSNAILNKIHCFDISHDRGMFAKGSCVAANKEGVLAADYRHFNIEGITPGDDYAAMEQAVNKCYYKQLSLANMPLVILIDGGKQQIKVANKVLAPILYQLRAIEVFSTFVFAGRNIINHLVNKNQQLFPGLAANCLALNAGQALYQAYIKQTLPDNSSSLTRQFVSCAKLIKTYLASAQAQASESTTESNAESTTQSTALAYLLLQKQSEQVSKQVALGEQVSLTSFADLSLEEQDLTAHEFSWLDKLPLNLTVSKFKELIVYAYCFAEFLYPIKTIGVTKQDNRRYGAEKFIDGVSGIEIMLEPQSPELIHLLKLRDAAHNYANRKRQAKRDSGLVTGKEMLEAIPGLGATSIKRLYATFGNTGEIITQLRSSANPEVLLKELGIPKKAIENLLANLDDFPV</sequence>
<keyword evidence="5" id="KW-0742">SOS response</keyword>
<dbReference type="Proteomes" id="UP000265691">
    <property type="component" value="Unassembled WGS sequence"/>
</dbReference>
<dbReference type="PROSITE" id="PS50165">
    <property type="entry name" value="UVRC"/>
    <property type="match status" value="1"/>
</dbReference>
<gene>
    <name evidence="8" type="ORF">CKF54_00065</name>
</gene>
<dbReference type="GO" id="GO:0009381">
    <property type="term" value="F:excinuclease ABC activity"/>
    <property type="evidence" value="ECO:0007669"/>
    <property type="project" value="InterPro"/>
</dbReference>
<dbReference type="InterPro" id="IPR038476">
    <property type="entry name" value="UvrC_RNase_H_dom_sf"/>
</dbReference>
<organism evidence="8 9">
    <name type="scientific">Psittacicella hinzii</name>
    <dbReference type="NCBI Taxonomy" id="2028575"/>
    <lineage>
        <taxon>Bacteria</taxon>
        <taxon>Pseudomonadati</taxon>
        <taxon>Pseudomonadota</taxon>
        <taxon>Gammaproteobacteria</taxon>
        <taxon>Pasteurellales</taxon>
        <taxon>Psittacicellaceae</taxon>
        <taxon>Psittacicella</taxon>
    </lineage>
</organism>
<comment type="caution">
    <text evidence="8">The sequence shown here is derived from an EMBL/GenBank/DDBJ whole genome shotgun (WGS) entry which is preliminary data.</text>
</comment>
<evidence type="ECO:0000259" key="7">
    <source>
        <dbReference type="PROSITE" id="PS50165"/>
    </source>
</evidence>
<dbReference type="RefSeq" id="WP_119524153.1">
    <property type="nucleotide sequence ID" value="NZ_NRHC01000001.1"/>
</dbReference>
<protein>
    <recommendedName>
        <fullName evidence="7">UvrC family homology region profile domain-containing protein</fullName>
    </recommendedName>
</protein>
<dbReference type="PANTHER" id="PTHR30562:SF10">
    <property type="entry name" value="EXCINUCLEASE CHO"/>
    <property type="match status" value="1"/>
</dbReference>
<proteinExistence type="predicted"/>
<feature type="domain" description="UvrC family homology region profile" evidence="7">
    <location>
        <begin position="373"/>
        <end position="495"/>
    </location>
</feature>
<reference evidence="8 9" key="1">
    <citation type="submission" date="2017-08" db="EMBL/GenBank/DDBJ databases">
        <title>Reclassification of Bisgaard taxon 37 and 44.</title>
        <authorList>
            <person name="Christensen H."/>
        </authorList>
    </citation>
    <scope>NUCLEOTIDE SEQUENCE [LARGE SCALE GENOMIC DNA]</scope>
    <source>
        <strain evidence="8 9">B96_3</strain>
    </source>
</reference>
<keyword evidence="3" id="KW-0267">Excision nuclease</keyword>
<evidence type="ECO:0000313" key="8">
    <source>
        <dbReference type="EMBL" id="RIY34554.1"/>
    </source>
</evidence>
<dbReference type="InterPro" id="IPR010994">
    <property type="entry name" value="RuvA_2-like"/>
</dbReference>
<name>A0A3A1YEC8_9GAMM</name>
<dbReference type="GO" id="GO:0009432">
    <property type="term" value="P:SOS response"/>
    <property type="evidence" value="ECO:0007669"/>
    <property type="project" value="UniProtKB-KW"/>
</dbReference>
<evidence type="ECO:0000256" key="3">
    <source>
        <dbReference type="ARBA" id="ARBA00022881"/>
    </source>
</evidence>
<accession>A0A3A1YEC8</accession>
<evidence type="ECO:0000256" key="1">
    <source>
        <dbReference type="ARBA" id="ARBA00022763"/>
    </source>
</evidence>
<keyword evidence="4" id="KW-0234">DNA repair</keyword>